<proteinExistence type="predicted"/>
<keyword evidence="4" id="KW-1185">Reference proteome</keyword>
<dbReference type="InterPro" id="IPR031974">
    <property type="entry name" value="PDCD7"/>
</dbReference>
<keyword evidence="1" id="KW-0175">Coiled coil</keyword>
<sequence length="447" mass="52162">MNHMNQMGRAPFNPGPRHWAPPPWPPLPPPHSSFWTGSNVSSHLKELHDTINLAKAMQKEQKMLTRMKESERTTEGHIGDADISIDRFSKFMKENKIKLDFQESLSLNAANAVMSKLRYQLELYRVVTDENSPWEEKSAVKRLADKMEKYKRNKLWRRRKRRRIAQNLAKEREQFDRLDKEADEWRAREVAKDAAQRKVEKMKEIAKVKAKEEKKRLESELELVLIVEKLQELRSFRIEKLKKQGSKNRYPFHRFNPPFSIIRKGTEPLIRKGTEPLNLQLLGHFFPEEDDKFLEQVRAAVEEEERQSMAAADTDAAKDAIANAEESRKHVNSHAPDSEELGLSNFQHIKNQDQKNETANEKDSKLVATKESRKIDTTGSAYDSVCNLPMEFYHYYHGSNTDMGTLIEVRRTWDAYLRPRGSRIPGHWVQPPPPTDEIWASYLVKPK</sequence>
<dbReference type="STRING" id="4155.A0A022QX51"/>
<evidence type="ECO:0000256" key="2">
    <source>
        <dbReference type="SAM" id="MobiDB-lite"/>
    </source>
</evidence>
<name>A0A022QX51_ERYGU</name>
<dbReference type="Proteomes" id="UP000030748">
    <property type="component" value="Unassembled WGS sequence"/>
</dbReference>
<feature type="region of interest" description="Disordered" evidence="2">
    <location>
        <begin position="351"/>
        <end position="371"/>
    </location>
</feature>
<dbReference type="PANTHER" id="PTHR48190:SF2">
    <property type="entry name" value="PROGRAMMED CELL DEATH PROTEIN 7"/>
    <property type="match status" value="1"/>
</dbReference>
<dbReference type="AlphaFoldDB" id="A0A022QX51"/>
<accession>A0A022QX51</accession>
<dbReference type="Pfam" id="PF16021">
    <property type="entry name" value="PDCD7"/>
    <property type="match status" value="1"/>
</dbReference>
<dbReference type="GO" id="GO:0005689">
    <property type="term" value="C:U12-type spliceosomal complex"/>
    <property type="evidence" value="ECO:0000318"/>
    <property type="project" value="GO_Central"/>
</dbReference>
<gene>
    <name evidence="3" type="ORF">MIMGU_mgv1a006362mg</name>
</gene>
<feature type="coiled-coil region" evidence="1">
    <location>
        <begin position="161"/>
        <end position="227"/>
    </location>
</feature>
<dbReference type="PANTHER" id="PTHR48190">
    <property type="entry name" value="PROGRAMMED CELL DEATH PROTEIN 7"/>
    <property type="match status" value="1"/>
</dbReference>
<reference evidence="3 4" key="1">
    <citation type="journal article" date="2013" name="Proc. Natl. Acad. Sci. U.S.A.">
        <title>Fine-scale variation in meiotic recombination in Mimulus inferred from population shotgun sequencing.</title>
        <authorList>
            <person name="Hellsten U."/>
            <person name="Wright K.M."/>
            <person name="Jenkins J."/>
            <person name="Shu S."/>
            <person name="Yuan Y."/>
            <person name="Wessler S.R."/>
            <person name="Schmutz J."/>
            <person name="Willis J.H."/>
            <person name="Rokhsar D.S."/>
        </authorList>
    </citation>
    <scope>NUCLEOTIDE SEQUENCE [LARGE SCALE GENOMIC DNA]</scope>
    <source>
        <strain evidence="4">cv. DUN x IM62</strain>
    </source>
</reference>
<evidence type="ECO:0000256" key="1">
    <source>
        <dbReference type="SAM" id="Coils"/>
    </source>
</evidence>
<evidence type="ECO:0000313" key="3">
    <source>
        <dbReference type="EMBL" id="EYU32184.1"/>
    </source>
</evidence>
<dbReference type="InterPro" id="IPR052831">
    <property type="entry name" value="Apoptosis_promoter"/>
</dbReference>
<evidence type="ECO:0000313" key="4">
    <source>
        <dbReference type="Proteomes" id="UP000030748"/>
    </source>
</evidence>
<dbReference type="eggNOG" id="ENOG502QVX1">
    <property type="taxonomic scope" value="Eukaryota"/>
</dbReference>
<organism evidence="3 4">
    <name type="scientific">Erythranthe guttata</name>
    <name type="common">Yellow monkey flower</name>
    <name type="synonym">Mimulus guttatus</name>
    <dbReference type="NCBI Taxonomy" id="4155"/>
    <lineage>
        <taxon>Eukaryota</taxon>
        <taxon>Viridiplantae</taxon>
        <taxon>Streptophyta</taxon>
        <taxon>Embryophyta</taxon>
        <taxon>Tracheophyta</taxon>
        <taxon>Spermatophyta</taxon>
        <taxon>Magnoliopsida</taxon>
        <taxon>eudicotyledons</taxon>
        <taxon>Gunneridae</taxon>
        <taxon>Pentapetalae</taxon>
        <taxon>asterids</taxon>
        <taxon>lamiids</taxon>
        <taxon>Lamiales</taxon>
        <taxon>Phrymaceae</taxon>
        <taxon>Erythranthe</taxon>
    </lineage>
</organism>
<dbReference type="EMBL" id="KI630880">
    <property type="protein sequence ID" value="EYU32184.1"/>
    <property type="molecule type" value="Genomic_DNA"/>
</dbReference>
<protein>
    <submittedName>
        <fullName evidence="3">Uncharacterized protein</fullName>
    </submittedName>
</protein>